<protein>
    <submittedName>
        <fullName evidence="1">Uncharacterized protein</fullName>
    </submittedName>
</protein>
<keyword evidence="2" id="KW-1185">Reference proteome</keyword>
<comment type="caution">
    <text evidence="1">The sequence shown here is derived from an EMBL/GenBank/DDBJ whole genome shotgun (WGS) entry which is preliminary data.</text>
</comment>
<evidence type="ECO:0000313" key="1">
    <source>
        <dbReference type="EMBL" id="KAJ4975573.1"/>
    </source>
</evidence>
<proteinExistence type="predicted"/>
<reference evidence="1" key="1">
    <citation type="journal article" date="2023" name="Plant J.">
        <title>The genome of the king protea, Protea cynaroides.</title>
        <authorList>
            <person name="Chang J."/>
            <person name="Duong T.A."/>
            <person name="Schoeman C."/>
            <person name="Ma X."/>
            <person name="Roodt D."/>
            <person name="Barker N."/>
            <person name="Li Z."/>
            <person name="Van de Peer Y."/>
            <person name="Mizrachi E."/>
        </authorList>
    </citation>
    <scope>NUCLEOTIDE SEQUENCE</scope>
    <source>
        <tissue evidence="1">Young leaves</tissue>
    </source>
</reference>
<gene>
    <name evidence="1" type="ORF">NE237_000679</name>
</gene>
<organism evidence="1 2">
    <name type="scientific">Protea cynaroides</name>
    <dbReference type="NCBI Taxonomy" id="273540"/>
    <lineage>
        <taxon>Eukaryota</taxon>
        <taxon>Viridiplantae</taxon>
        <taxon>Streptophyta</taxon>
        <taxon>Embryophyta</taxon>
        <taxon>Tracheophyta</taxon>
        <taxon>Spermatophyta</taxon>
        <taxon>Magnoliopsida</taxon>
        <taxon>Proteales</taxon>
        <taxon>Proteaceae</taxon>
        <taxon>Protea</taxon>
    </lineage>
</organism>
<dbReference type="EMBL" id="JAMYWD010000003">
    <property type="protein sequence ID" value="KAJ4975573.1"/>
    <property type="molecule type" value="Genomic_DNA"/>
</dbReference>
<dbReference type="Proteomes" id="UP001141806">
    <property type="component" value="Unassembled WGS sequence"/>
</dbReference>
<dbReference type="AlphaFoldDB" id="A0A9Q0KRM3"/>
<accession>A0A9Q0KRM3</accession>
<name>A0A9Q0KRM3_9MAGN</name>
<sequence length="291" mass="33013">MVEDLGGIYPYEKRTFMVNTSTLIIKWRAIGGVEICEGNNEVGDFEIPKWKFCVQRGAEGKLKVRFAVQTMLTIEGGESGEGWISWEPAKSCYNRVRVESSYSYTESQTHSTVPFAKNVNINIRFSFFERQKIITTVKDGAKTGAINGGNYSPISNSGDVSVGGEKDKEIERSIPAWRSGETEVKMIGEHQVISCNPDPYTQCVNIWKTSVFQMPGGKQIFTRNPDPDYTLINHNPDPDSTHSVNFWRRYELQMPGGKQIITRFPDPIYKNIPRSLLPNLPPEKVHVWRVE</sequence>
<evidence type="ECO:0000313" key="2">
    <source>
        <dbReference type="Proteomes" id="UP001141806"/>
    </source>
</evidence>